<dbReference type="AlphaFoldDB" id="A0A914XFD3"/>
<feature type="transmembrane region" description="Helical" evidence="6">
    <location>
        <begin position="80"/>
        <end position="101"/>
    </location>
</feature>
<keyword evidence="3 6" id="KW-0812">Transmembrane</keyword>
<dbReference type="Proteomes" id="UP000887566">
    <property type="component" value="Unplaced"/>
</dbReference>
<evidence type="ECO:0000256" key="1">
    <source>
        <dbReference type="ARBA" id="ARBA00004141"/>
    </source>
</evidence>
<sequence>MLPQCLDRTGAFAQVVAKFKETNGNVYCRLDYQRNLELYFLWLLSLVVFFSSVKMIRILRFNRRIGTLAATLKNAAGEMIGFAFVFGATSTAFNCALYIVLFSKVEEYRTYLSLMETTFSAMLGKFSFDTVVQASTFAGIIFVTYMCMTTILLLNLFIMVLMAVFEEVHADALKQTNDYEVMDHLYKKVPLGCCQTSRKQRSLGFNSVWTLQTAPHHADWSDQYP</sequence>
<feature type="transmembrane region" description="Helical" evidence="6">
    <location>
        <begin position="137"/>
        <end position="165"/>
    </location>
</feature>
<evidence type="ECO:0000313" key="9">
    <source>
        <dbReference type="WBParaSite" id="PSAMB.scaffold7808size7073.g30559.t2"/>
    </source>
</evidence>
<name>A0A914XFD3_9BILA</name>
<dbReference type="Pfam" id="PF08016">
    <property type="entry name" value="PKD_channel"/>
    <property type="match status" value="1"/>
</dbReference>
<evidence type="ECO:0000259" key="7">
    <source>
        <dbReference type="Pfam" id="PF08016"/>
    </source>
</evidence>
<evidence type="ECO:0000256" key="2">
    <source>
        <dbReference type="ARBA" id="ARBA00007200"/>
    </source>
</evidence>
<keyword evidence="8" id="KW-1185">Reference proteome</keyword>
<comment type="similarity">
    <text evidence="2">Belongs to the polycystin family.</text>
</comment>
<accession>A0A914XFD3</accession>
<dbReference type="PANTHER" id="PTHR10877:SF194">
    <property type="entry name" value="LOCATION OF VULVA DEFECTIVE 1"/>
    <property type="match status" value="1"/>
</dbReference>
<reference evidence="9" key="1">
    <citation type="submission" date="2022-11" db="UniProtKB">
        <authorList>
            <consortium name="WormBaseParasite"/>
        </authorList>
    </citation>
    <scope>IDENTIFICATION</scope>
</reference>
<feature type="domain" description="Polycystin cation channel PKD1/PKD2" evidence="7">
    <location>
        <begin position="12"/>
        <end position="168"/>
    </location>
</feature>
<feature type="transmembrane region" description="Helical" evidence="6">
    <location>
        <begin position="39"/>
        <end position="59"/>
    </location>
</feature>
<comment type="subcellular location">
    <subcellularLocation>
        <location evidence="1">Membrane</location>
        <topology evidence="1">Multi-pass membrane protein</topology>
    </subcellularLocation>
</comment>
<dbReference type="PANTHER" id="PTHR10877">
    <property type="entry name" value="POLYCYSTIN FAMILY MEMBER"/>
    <property type="match status" value="1"/>
</dbReference>
<evidence type="ECO:0000256" key="4">
    <source>
        <dbReference type="ARBA" id="ARBA00022989"/>
    </source>
</evidence>
<dbReference type="GO" id="GO:0005262">
    <property type="term" value="F:calcium channel activity"/>
    <property type="evidence" value="ECO:0007669"/>
    <property type="project" value="TreeGrafter"/>
</dbReference>
<dbReference type="InterPro" id="IPR013122">
    <property type="entry name" value="PKD1_2_channel"/>
</dbReference>
<evidence type="ECO:0000256" key="5">
    <source>
        <dbReference type="ARBA" id="ARBA00023136"/>
    </source>
</evidence>
<dbReference type="GO" id="GO:0016020">
    <property type="term" value="C:membrane"/>
    <property type="evidence" value="ECO:0007669"/>
    <property type="project" value="UniProtKB-SubCell"/>
</dbReference>
<evidence type="ECO:0000256" key="6">
    <source>
        <dbReference type="SAM" id="Phobius"/>
    </source>
</evidence>
<proteinExistence type="inferred from homology"/>
<evidence type="ECO:0000313" key="8">
    <source>
        <dbReference type="Proteomes" id="UP000887566"/>
    </source>
</evidence>
<protein>
    <submittedName>
        <fullName evidence="9">Polycystin cation channel PKD1/PKD2 domain-containing protein</fullName>
    </submittedName>
</protein>
<dbReference type="GO" id="GO:0050982">
    <property type="term" value="P:detection of mechanical stimulus"/>
    <property type="evidence" value="ECO:0007669"/>
    <property type="project" value="TreeGrafter"/>
</dbReference>
<keyword evidence="4 6" id="KW-1133">Transmembrane helix</keyword>
<organism evidence="8 9">
    <name type="scientific">Plectus sambesii</name>
    <dbReference type="NCBI Taxonomy" id="2011161"/>
    <lineage>
        <taxon>Eukaryota</taxon>
        <taxon>Metazoa</taxon>
        <taxon>Ecdysozoa</taxon>
        <taxon>Nematoda</taxon>
        <taxon>Chromadorea</taxon>
        <taxon>Plectida</taxon>
        <taxon>Plectina</taxon>
        <taxon>Plectoidea</taxon>
        <taxon>Plectidae</taxon>
        <taxon>Plectus</taxon>
    </lineage>
</organism>
<dbReference type="WBParaSite" id="PSAMB.scaffold7808size7073.g30559.t2">
    <property type="protein sequence ID" value="PSAMB.scaffold7808size7073.g30559.t2"/>
    <property type="gene ID" value="PSAMB.scaffold7808size7073.g30559"/>
</dbReference>
<evidence type="ECO:0000256" key="3">
    <source>
        <dbReference type="ARBA" id="ARBA00022692"/>
    </source>
</evidence>
<keyword evidence="5 6" id="KW-0472">Membrane</keyword>
<dbReference type="InterPro" id="IPR051223">
    <property type="entry name" value="Polycystin"/>
</dbReference>